<evidence type="ECO:0000256" key="1">
    <source>
        <dbReference type="SAM" id="Phobius"/>
    </source>
</evidence>
<dbReference type="PANTHER" id="PTHR35283:SF3">
    <property type="entry name" value="T12C22.21 PROTEIN"/>
    <property type="match status" value="1"/>
</dbReference>
<dbReference type="PANTHER" id="PTHR35283">
    <property type="entry name" value="T12C22.21 PROTEIN"/>
    <property type="match status" value="1"/>
</dbReference>
<sequence>MPWPLAAGLDTAAVLLFAAAGRRSHEESLTAAGVAGTAWPFLTGTLIGWLLARGWRRPTTVPTGLIIWAPTVPVGMALRALTGQGTAAAFWVVATVSTAVLLVGWRVIARVARR</sequence>
<feature type="transmembrane region" description="Helical" evidence="1">
    <location>
        <begin position="64"/>
        <end position="82"/>
    </location>
</feature>
<accession>A0AA91PC13</accession>
<proteinExistence type="predicted"/>
<gene>
    <name evidence="2" type="ORF">B8W67_16550</name>
</gene>
<keyword evidence="3" id="KW-1185">Reference proteome</keyword>
<dbReference type="AlphaFoldDB" id="A0AA91PC13"/>
<keyword evidence="1" id="KW-1133">Transmembrane helix</keyword>
<dbReference type="EMBL" id="NCXO01000046">
    <property type="protein sequence ID" value="OSC31175.1"/>
    <property type="molecule type" value="Genomic_DNA"/>
</dbReference>
<keyword evidence="1" id="KW-0812">Transmembrane</keyword>
<dbReference type="Pfam" id="PF11255">
    <property type="entry name" value="DUF3054"/>
    <property type="match status" value="1"/>
</dbReference>
<name>A0AA91PC13_9MYCO</name>
<dbReference type="Proteomes" id="UP000193577">
    <property type="component" value="Unassembled WGS sequence"/>
</dbReference>
<dbReference type="InterPro" id="IPR021414">
    <property type="entry name" value="DUF3054"/>
</dbReference>
<feature type="transmembrane region" description="Helical" evidence="1">
    <location>
        <begin position="88"/>
        <end position="108"/>
    </location>
</feature>
<feature type="transmembrane region" description="Helical" evidence="1">
    <location>
        <begin position="31"/>
        <end position="52"/>
    </location>
</feature>
<protein>
    <recommendedName>
        <fullName evidence="4">DUF3054 domain-containing protein</fullName>
    </recommendedName>
</protein>
<organism evidence="2 3">
    <name type="scientific">Mycolicibacillus koreensis</name>
    <dbReference type="NCBI Taxonomy" id="1069220"/>
    <lineage>
        <taxon>Bacteria</taxon>
        <taxon>Bacillati</taxon>
        <taxon>Actinomycetota</taxon>
        <taxon>Actinomycetes</taxon>
        <taxon>Mycobacteriales</taxon>
        <taxon>Mycobacteriaceae</taxon>
        <taxon>Mycolicibacillus</taxon>
    </lineage>
</organism>
<reference evidence="2 3" key="1">
    <citation type="submission" date="2017-04" db="EMBL/GenBank/DDBJ databases">
        <title>The new phylogeny of genus Mycobacterium.</title>
        <authorList>
            <person name="Tortoli E."/>
            <person name="Trovato A."/>
            <person name="Cirillo D.M."/>
        </authorList>
    </citation>
    <scope>NUCLEOTIDE SEQUENCE [LARGE SCALE GENOMIC DNA]</scope>
    <source>
        <strain evidence="2 3">KCTC 19819</strain>
    </source>
</reference>
<comment type="caution">
    <text evidence="2">The sequence shown here is derived from an EMBL/GenBank/DDBJ whole genome shotgun (WGS) entry which is preliminary data.</text>
</comment>
<evidence type="ECO:0000313" key="2">
    <source>
        <dbReference type="EMBL" id="OSC31175.1"/>
    </source>
</evidence>
<keyword evidence="1" id="KW-0472">Membrane</keyword>
<evidence type="ECO:0000313" key="3">
    <source>
        <dbReference type="Proteomes" id="UP000193577"/>
    </source>
</evidence>
<evidence type="ECO:0008006" key="4">
    <source>
        <dbReference type="Google" id="ProtNLM"/>
    </source>
</evidence>